<proteinExistence type="predicted"/>
<accession>A0AAP0PGX9</accession>
<evidence type="ECO:0000313" key="2">
    <source>
        <dbReference type="Proteomes" id="UP001420932"/>
    </source>
</evidence>
<gene>
    <name evidence="1" type="ORF">Syun_011864</name>
</gene>
<sequence length="87" mass="9919">MGEAVARDRVRVPAVERRCGGALSGKRSSTRHQQWTRRRDFDKARRRKGLLAKETRGVGLVVHWQVSHGIVYLRYELLPGCPLISPN</sequence>
<protein>
    <submittedName>
        <fullName evidence="1">Uncharacterized protein</fullName>
    </submittedName>
</protein>
<dbReference type="AlphaFoldDB" id="A0AAP0PGX9"/>
<name>A0AAP0PGX9_9MAGN</name>
<reference evidence="1 2" key="1">
    <citation type="submission" date="2024-01" db="EMBL/GenBank/DDBJ databases">
        <title>Genome assemblies of Stephania.</title>
        <authorList>
            <person name="Yang L."/>
        </authorList>
    </citation>
    <scope>NUCLEOTIDE SEQUENCE [LARGE SCALE GENOMIC DNA]</scope>
    <source>
        <strain evidence="1">YNDBR</strain>
        <tissue evidence="1">Leaf</tissue>
    </source>
</reference>
<dbReference type="Proteomes" id="UP001420932">
    <property type="component" value="Unassembled WGS sequence"/>
</dbReference>
<evidence type="ECO:0000313" key="1">
    <source>
        <dbReference type="EMBL" id="KAK9142464.1"/>
    </source>
</evidence>
<keyword evidence="2" id="KW-1185">Reference proteome</keyword>
<dbReference type="EMBL" id="JBBNAF010000005">
    <property type="protein sequence ID" value="KAK9142464.1"/>
    <property type="molecule type" value="Genomic_DNA"/>
</dbReference>
<comment type="caution">
    <text evidence="1">The sequence shown here is derived from an EMBL/GenBank/DDBJ whole genome shotgun (WGS) entry which is preliminary data.</text>
</comment>
<organism evidence="1 2">
    <name type="scientific">Stephania yunnanensis</name>
    <dbReference type="NCBI Taxonomy" id="152371"/>
    <lineage>
        <taxon>Eukaryota</taxon>
        <taxon>Viridiplantae</taxon>
        <taxon>Streptophyta</taxon>
        <taxon>Embryophyta</taxon>
        <taxon>Tracheophyta</taxon>
        <taxon>Spermatophyta</taxon>
        <taxon>Magnoliopsida</taxon>
        <taxon>Ranunculales</taxon>
        <taxon>Menispermaceae</taxon>
        <taxon>Menispermoideae</taxon>
        <taxon>Cissampelideae</taxon>
        <taxon>Stephania</taxon>
    </lineage>
</organism>